<name>A0A9J7BWH1_9BACT</name>
<dbReference type="InterPro" id="IPR000933">
    <property type="entry name" value="Glyco_hydro_29"/>
</dbReference>
<keyword evidence="9" id="KW-1185">Reference proteome</keyword>
<dbReference type="GO" id="GO:0006004">
    <property type="term" value="P:fucose metabolic process"/>
    <property type="evidence" value="ECO:0007669"/>
    <property type="project" value="TreeGrafter"/>
</dbReference>
<organism evidence="8 9">
    <name type="scientific">Occallatibacter riparius</name>
    <dbReference type="NCBI Taxonomy" id="1002689"/>
    <lineage>
        <taxon>Bacteria</taxon>
        <taxon>Pseudomonadati</taxon>
        <taxon>Acidobacteriota</taxon>
        <taxon>Terriglobia</taxon>
        <taxon>Terriglobales</taxon>
        <taxon>Acidobacteriaceae</taxon>
        <taxon>Occallatibacter</taxon>
    </lineage>
</organism>
<evidence type="ECO:0000259" key="6">
    <source>
        <dbReference type="Pfam" id="PF01120"/>
    </source>
</evidence>
<evidence type="ECO:0000313" key="8">
    <source>
        <dbReference type="EMBL" id="UWZ86849.1"/>
    </source>
</evidence>
<dbReference type="Gene3D" id="3.20.20.80">
    <property type="entry name" value="Glycosidases"/>
    <property type="match status" value="1"/>
</dbReference>
<dbReference type="EMBL" id="CP093313">
    <property type="protein sequence ID" value="UWZ86849.1"/>
    <property type="molecule type" value="Genomic_DNA"/>
</dbReference>
<evidence type="ECO:0000256" key="5">
    <source>
        <dbReference type="ARBA" id="ARBA00023295"/>
    </source>
</evidence>
<gene>
    <name evidence="8" type="ORF">MOP44_13075</name>
</gene>
<evidence type="ECO:0000256" key="1">
    <source>
        <dbReference type="ARBA" id="ARBA00007951"/>
    </source>
</evidence>
<dbReference type="SUPFAM" id="SSF51445">
    <property type="entry name" value="(Trans)glycosidases"/>
    <property type="match status" value="1"/>
</dbReference>
<evidence type="ECO:0000256" key="2">
    <source>
        <dbReference type="ARBA" id="ARBA00012662"/>
    </source>
</evidence>
<dbReference type="SMART" id="SM00812">
    <property type="entry name" value="Alpha_L_fucos"/>
    <property type="match status" value="1"/>
</dbReference>
<dbReference type="Pfam" id="PF01120">
    <property type="entry name" value="Alpha_L_fucos"/>
    <property type="match status" value="1"/>
</dbReference>
<dbReference type="InterPro" id="IPR017853">
    <property type="entry name" value="GH"/>
</dbReference>
<keyword evidence="4" id="KW-0378">Hydrolase</keyword>
<dbReference type="RefSeq" id="WP_260796486.1">
    <property type="nucleotide sequence ID" value="NZ_CP093313.1"/>
</dbReference>
<keyword evidence="5" id="KW-0326">Glycosidase</keyword>
<keyword evidence="3" id="KW-0732">Signal</keyword>
<evidence type="ECO:0000259" key="7">
    <source>
        <dbReference type="Pfam" id="PF16757"/>
    </source>
</evidence>
<feature type="domain" description="Glycoside hydrolase family 29 N-terminal" evidence="6">
    <location>
        <begin position="53"/>
        <end position="438"/>
    </location>
</feature>
<reference evidence="8" key="1">
    <citation type="submission" date="2021-04" db="EMBL/GenBank/DDBJ databases">
        <title>Phylogenetic analysis of Acidobacteriaceae.</title>
        <authorList>
            <person name="Qiu L."/>
            <person name="Zhang Q."/>
        </authorList>
    </citation>
    <scope>NUCLEOTIDE SEQUENCE</scope>
    <source>
        <strain evidence="8">DSM 25168</strain>
    </source>
</reference>
<dbReference type="GO" id="GO:0004560">
    <property type="term" value="F:alpha-L-fucosidase activity"/>
    <property type="evidence" value="ECO:0007669"/>
    <property type="project" value="InterPro"/>
</dbReference>
<dbReference type="KEGG" id="orp:MOP44_13075"/>
<evidence type="ECO:0000313" key="9">
    <source>
        <dbReference type="Proteomes" id="UP001059380"/>
    </source>
</evidence>
<comment type="similarity">
    <text evidence="1">Belongs to the glycosyl hydrolase 29 family.</text>
</comment>
<protein>
    <recommendedName>
        <fullName evidence="2">alpha-L-fucosidase</fullName>
        <ecNumber evidence="2">3.2.1.51</ecNumber>
    </recommendedName>
</protein>
<feature type="domain" description="Alpha-L-fucosidase C-terminal" evidence="7">
    <location>
        <begin position="471"/>
        <end position="551"/>
    </location>
</feature>
<dbReference type="PANTHER" id="PTHR10030">
    <property type="entry name" value="ALPHA-L-FUCOSIDASE"/>
    <property type="match status" value="1"/>
</dbReference>
<dbReference type="InterPro" id="IPR013780">
    <property type="entry name" value="Glyco_hydro_b"/>
</dbReference>
<dbReference type="EC" id="3.2.1.51" evidence="2"/>
<dbReference type="GO" id="GO:0005764">
    <property type="term" value="C:lysosome"/>
    <property type="evidence" value="ECO:0007669"/>
    <property type="project" value="TreeGrafter"/>
</dbReference>
<sequence>MSNGSGGFNRREFVAGSAALLALADKASALDGSSGQEGTYTDPNFTGGRITGPFRPNWESLKAYRCPDWFRDAKFGIWAHWSPQCVPEQGDWYARGMYVQGSSQYNYHVKTYGHPSRFGYKDICNIWRAEIWNPEELIRLYANTGAKYFVALGNHHDNFDCWNSRHQPWNCMNVGPKKDIVGTWEKVARAHGLRFGITYHGTPGRVWREFMPVRYDSDGTGPLKGVPYDGVVTAADGKGKWWQGMDPRQLNGIPHGKYEPCPEFVEQFMLRVQDVIDQYNPDLLYFDDNCDWDFDDGGPLGLKVWLGMPELTPPIMAYYYNSNLRRNGGKLDAVFNIKQVPKAVMSTLVLDHEASQAGDIEQVPWQSDICIGAWHYSRSIYENHKYRTPEFMVHYLVDVVSKNGNLLLNIPLPGHGRLDDDELAFLDKFGQWMAVNSEAIYATRPWKIYGEGPTKGHVERAYGPLPKYVPADIRFTTKRDTLYAVALAWPENGELTIKSLGSNSPHYPGEIARIGMLGSEPNLKWSRNADRVTVKLPERPPCDYAYVFEIKPSAA</sequence>
<dbReference type="Pfam" id="PF16757">
    <property type="entry name" value="Fucosidase_C"/>
    <property type="match status" value="1"/>
</dbReference>
<dbReference type="Gene3D" id="2.60.40.1180">
    <property type="entry name" value="Golgi alpha-mannosidase II"/>
    <property type="match status" value="1"/>
</dbReference>
<dbReference type="AlphaFoldDB" id="A0A9J7BWH1"/>
<dbReference type="InterPro" id="IPR031919">
    <property type="entry name" value="Fucosidase_C"/>
</dbReference>
<dbReference type="GO" id="GO:0016139">
    <property type="term" value="P:glycoside catabolic process"/>
    <property type="evidence" value="ECO:0007669"/>
    <property type="project" value="TreeGrafter"/>
</dbReference>
<accession>A0A9J7BWH1</accession>
<evidence type="ECO:0000256" key="4">
    <source>
        <dbReference type="ARBA" id="ARBA00022801"/>
    </source>
</evidence>
<dbReference type="InterPro" id="IPR057739">
    <property type="entry name" value="Glyco_hydro_29_N"/>
</dbReference>
<proteinExistence type="inferred from homology"/>
<dbReference type="PANTHER" id="PTHR10030:SF37">
    <property type="entry name" value="ALPHA-L-FUCOSIDASE-RELATED"/>
    <property type="match status" value="1"/>
</dbReference>
<evidence type="ECO:0000256" key="3">
    <source>
        <dbReference type="ARBA" id="ARBA00022729"/>
    </source>
</evidence>
<dbReference type="Proteomes" id="UP001059380">
    <property type="component" value="Chromosome"/>
</dbReference>